<reference evidence="3 4" key="1">
    <citation type="journal article" date="2015" name="Genome Announc.">
        <title>Draft Genome Sequences of Marine Isolates of Thalassomonas viridans and Thalassomonas actiniarum.</title>
        <authorList>
            <person name="Olonade I."/>
            <person name="van Zyl L.J."/>
            <person name="Trindade M."/>
        </authorList>
    </citation>
    <scope>NUCLEOTIDE SEQUENCE [LARGE SCALE GENOMIC DNA]</scope>
    <source>
        <strain evidence="3 4">XOM25</strain>
    </source>
</reference>
<evidence type="ECO:0000259" key="2">
    <source>
        <dbReference type="PROSITE" id="PS50937"/>
    </source>
</evidence>
<dbReference type="SMART" id="SM00422">
    <property type="entry name" value="HTH_MERR"/>
    <property type="match status" value="1"/>
</dbReference>
<dbReference type="InterPro" id="IPR000551">
    <property type="entry name" value="MerR-type_HTH_dom"/>
</dbReference>
<dbReference type="CDD" id="cd04781">
    <property type="entry name" value="HTH_MerR-like_sg6"/>
    <property type="match status" value="1"/>
</dbReference>
<dbReference type="Gene3D" id="1.10.1660.10">
    <property type="match status" value="1"/>
</dbReference>
<dbReference type="Pfam" id="PF13411">
    <property type="entry name" value="MerR_1"/>
    <property type="match status" value="1"/>
</dbReference>
<dbReference type="PROSITE" id="PS50937">
    <property type="entry name" value="HTH_MERR_2"/>
    <property type="match status" value="1"/>
</dbReference>
<gene>
    <name evidence="3" type="ORF">SG34_009275</name>
</gene>
<proteinExistence type="predicted"/>
<dbReference type="PANTHER" id="PTHR30204">
    <property type="entry name" value="REDOX-CYCLING DRUG-SENSING TRANSCRIPTIONAL ACTIVATOR SOXR"/>
    <property type="match status" value="1"/>
</dbReference>
<dbReference type="GO" id="GO:0003677">
    <property type="term" value="F:DNA binding"/>
    <property type="evidence" value="ECO:0007669"/>
    <property type="project" value="UniProtKB-KW"/>
</dbReference>
<accession>A0AAE9Z5D4</accession>
<dbReference type="SUPFAM" id="SSF46955">
    <property type="entry name" value="Putative DNA-binding domain"/>
    <property type="match status" value="1"/>
</dbReference>
<evidence type="ECO:0000256" key="1">
    <source>
        <dbReference type="ARBA" id="ARBA00023125"/>
    </source>
</evidence>
<dbReference type="PANTHER" id="PTHR30204:SF97">
    <property type="entry name" value="MERR FAMILY REGULATORY PROTEIN"/>
    <property type="match status" value="1"/>
</dbReference>
<feature type="domain" description="HTH merR-type" evidence="2">
    <location>
        <begin position="6"/>
        <end position="74"/>
    </location>
</feature>
<sequence>MGTKNELTIREVSKRSGLPTSTLRYYEEKGLIKSIGRQGITRVFKANIIEQLSLIALARYAGFALEEIAAMFSPSGKPTIDRQQLLEKAELLEKKIRQLQSMSDGLRHVANCPENNQLDCPKFQALVSEAARRQLLEDKQSRFK</sequence>
<name>A0AAE9Z5D4_9GAMM</name>
<evidence type="ECO:0000313" key="3">
    <source>
        <dbReference type="EMBL" id="WDE07056.1"/>
    </source>
</evidence>
<dbReference type="KEGG" id="tvd:SG34_009275"/>
<organism evidence="3 4">
    <name type="scientific">Thalassomonas viridans</name>
    <dbReference type="NCBI Taxonomy" id="137584"/>
    <lineage>
        <taxon>Bacteria</taxon>
        <taxon>Pseudomonadati</taxon>
        <taxon>Pseudomonadota</taxon>
        <taxon>Gammaproteobacteria</taxon>
        <taxon>Alteromonadales</taxon>
        <taxon>Colwelliaceae</taxon>
        <taxon>Thalassomonas</taxon>
    </lineage>
</organism>
<protein>
    <submittedName>
        <fullName evidence="3">Helix-turn-helix domain-containing protein</fullName>
    </submittedName>
</protein>
<dbReference type="GO" id="GO:0003700">
    <property type="term" value="F:DNA-binding transcription factor activity"/>
    <property type="evidence" value="ECO:0007669"/>
    <property type="project" value="InterPro"/>
</dbReference>
<dbReference type="AlphaFoldDB" id="A0AAE9Z5D4"/>
<evidence type="ECO:0000313" key="4">
    <source>
        <dbReference type="Proteomes" id="UP000032352"/>
    </source>
</evidence>
<reference evidence="3 4" key="2">
    <citation type="journal article" date="2022" name="Mar. Drugs">
        <title>Bioassay-Guided Fractionation Leads to the Detection of Cholic Acid Generated by the Rare Thalassomonas sp.</title>
        <authorList>
            <person name="Pheiffer F."/>
            <person name="Schneider Y.K."/>
            <person name="Hansen E.H."/>
            <person name="Andersen J.H."/>
            <person name="Isaksson J."/>
            <person name="Busche T."/>
            <person name="R C."/>
            <person name="Kalinowski J."/>
            <person name="Zyl L.V."/>
            <person name="Trindade M."/>
        </authorList>
    </citation>
    <scope>NUCLEOTIDE SEQUENCE [LARGE SCALE GENOMIC DNA]</scope>
    <source>
        <strain evidence="3 4">XOM25</strain>
    </source>
</reference>
<keyword evidence="1" id="KW-0238">DNA-binding</keyword>
<dbReference type="EMBL" id="CP059733">
    <property type="protein sequence ID" value="WDE07056.1"/>
    <property type="molecule type" value="Genomic_DNA"/>
</dbReference>
<dbReference type="InterPro" id="IPR009061">
    <property type="entry name" value="DNA-bd_dom_put_sf"/>
</dbReference>
<dbReference type="Proteomes" id="UP000032352">
    <property type="component" value="Chromosome"/>
</dbReference>
<keyword evidence="4" id="KW-1185">Reference proteome</keyword>
<dbReference type="InterPro" id="IPR047057">
    <property type="entry name" value="MerR_fam"/>
</dbReference>